<dbReference type="AlphaFoldDB" id="A0A5R9GHN6"/>
<reference evidence="3 4" key="1">
    <citation type="submission" date="2019-05" db="EMBL/GenBank/DDBJ databases">
        <authorList>
            <person name="Narsing Rao M.P."/>
            <person name="Li W.J."/>
        </authorList>
    </citation>
    <scope>NUCLEOTIDE SEQUENCE [LARGE SCALE GENOMIC DNA]</scope>
    <source>
        <strain evidence="3 4">SYSU_K30003</strain>
    </source>
</reference>
<keyword evidence="3" id="KW-0067">ATP-binding</keyword>
<dbReference type="PANTHER" id="PTHR35526:SF6">
    <property type="entry name" value="SLR1861 PROTEIN"/>
    <property type="match status" value="1"/>
</dbReference>
<accession>A0A5R9GHN6</accession>
<comment type="caution">
    <text evidence="3">The sequence shown here is derived from an EMBL/GenBank/DDBJ whole genome shotgun (WGS) entry which is preliminary data.</text>
</comment>
<dbReference type="PANTHER" id="PTHR35526">
    <property type="entry name" value="ANTI-SIGMA-F FACTOR RSBW-RELATED"/>
    <property type="match status" value="1"/>
</dbReference>
<keyword evidence="3" id="KW-0547">Nucleotide-binding</keyword>
<proteinExistence type="predicted"/>
<dbReference type="RefSeq" id="WP_138191650.1">
    <property type="nucleotide sequence ID" value="NZ_VCIW01000001.1"/>
</dbReference>
<dbReference type="GO" id="GO:0004674">
    <property type="term" value="F:protein serine/threonine kinase activity"/>
    <property type="evidence" value="ECO:0007669"/>
    <property type="project" value="UniProtKB-KW"/>
</dbReference>
<dbReference type="GO" id="GO:0005524">
    <property type="term" value="F:ATP binding"/>
    <property type="evidence" value="ECO:0007669"/>
    <property type="project" value="UniProtKB-KW"/>
</dbReference>
<feature type="domain" description="Histidine kinase/HSP90-like ATPase" evidence="2">
    <location>
        <begin position="10"/>
        <end position="139"/>
    </location>
</feature>
<dbReference type="Gene3D" id="3.30.565.10">
    <property type="entry name" value="Histidine kinase-like ATPase, C-terminal domain"/>
    <property type="match status" value="1"/>
</dbReference>
<dbReference type="InterPro" id="IPR003594">
    <property type="entry name" value="HATPase_dom"/>
</dbReference>
<dbReference type="OrthoDB" id="9792240at2"/>
<keyword evidence="4" id="KW-1185">Reference proteome</keyword>
<keyword evidence="1" id="KW-0418">Kinase</keyword>
<name>A0A5R9GHN6_9BACL</name>
<keyword evidence="1" id="KW-0723">Serine/threonine-protein kinase</keyword>
<evidence type="ECO:0000259" key="2">
    <source>
        <dbReference type="Pfam" id="PF13581"/>
    </source>
</evidence>
<organism evidence="3 4">
    <name type="scientific">Paenibacillus antri</name>
    <dbReference type="NCBI Taxonomy" id="2582848"/>
    <lineage>
        <taxon>Bacteria</taxon>
        <taxon>Bacillati</taxon>
        <taxon>Bacillota</taxon>
        <taxon>Bacilli</taxon>
        <taxon>Bacillales</taxon>
        <taxon>Paenibacillaceae</taxon>
        <taxon>Paenibacillus</taxon>
    </lineage>
</organism>
<dbReference type="InterPro" id="IPR050267">
    <property type="entry name" value="Anti-sigma-factor_SerPK"/>
</dbReference>
<dbReference type="CDD" id="cd16936">
    <property type="entry name" value="HATPase_RsbW-like"/>
    <property type="match status" value="1"/>
</dbReference>
<dbReference type="EMBL" id="VCIW01000001">
    <property type="protein sequence ID" value="TLS53986.1"/>
    <property type="molecule type" value="Genomic_DNA"/>
</dbReference>
<evidence type="ECO:0000256" key="1">
    <source>
        <dbReference type="ARBA" id="ARBA00022527"/>
    </source>
</evidence>
<sequence>MEDRLHLELAASLRELGRMGAAVAAFCERGGIDEKLSYAVQLVCDEWVTNVIVHGYGGAPPDAGEAAIEVTIVRTADSLLLTFVDRAPPFNPLTRPEPDVDLSVDEREVGGLGIHFMKKIMDACEYERIGGRNRLALTKKFGTRGEGQDEHHGC</sequence>
<protein>
    <submittedName>
        <fullName evidence="3">ATP-binding protein</fullName>
    </submittedName>
</protein>
<dbReference type="Pfam" id="PF13581">
    <property type="entry name" value="HATPase_c_2"/>
    <property type="match status" value="1"/>
</dbReference>
<keyword evidence="1" id="KW-0808">Transferase</keyword>
<gene>
    <name evidence="3" type="ORF">FE782_01145</name>
</gene>
<dbReference type="InterPro" id="IPR036890">
    <property type="entry name" value="HATPase_C_sf"/>
</dbReference>
<evidence type="ECO:0000313" key="4">
    <source>
        <dbReference type="Proteomes" id="UP000309676"/>
    </source>
</evidence>
<dbReference type="Proteomes" id="UP000309676">
    <property type="component" value="Unassembled WGS sequence"/>
</dbReference>
<evidence type="ECO:0000313" key="3">
    <source>
        <dbReference type="EMBL" id="TLS53986.1"/>
    </source>
</evidence>